<organism evidence="1 2">
    <name type="scientific">Steinernema carpocapsae</name>
    <name type="common">Entomopathogenic nematode</name>
    <dbReference type="NCBI Taxonomy" id="34508"/>
    <lineage>
        <taxon>Eukaryota</taxon>
        <taxon>Metazoa</taxon>
        <taxon>Ecdysozoa</taxon>
        <taxon>Nematoda</taxon>
        <taxon>Chromadorea</taxon>
        <taxon>Rhabditida</taxon>
        <taxon>Tylenchina</taxon>
        <taxon>Panagrolaimomorpha</taxon>
        <taxon>Strongyloidoidea</taxon>
        <taxon>Steinernematidae</taxon>
        <taxon>Steinernema</taxon>
    </lineage>
</organism>
<comment type="caution">
    <text evidence="1">The sequence shown here is derived from an EMBL/GenBank/DDBJ whole genome shotgun (WGS) entry which is preliminary data.</text>
</comment>
<sequence>MCTYSQMSKKFVKGIRSNFGGSYLDTEIINLNVFGCKKEKKNEDSKSPRIATSRHATKVTVNATKAAKEENFLKC</sequence>
<protein>
    <submittedName>
        <fullName evidence="1">Uncharacterized protein</fullName>
    </submittedName>
</protein>
<proteinExistence type="predicted"/>
<accession>A0A4U5N0Q3</accession>
<reference evidence="1 2" key="1">
    <citation type="journal article" date="2015" name="Genome Biol.">
        <title>Comparative genomics of Steinernema reveals deeply conserved gene regulatory networks.</title>
        <authorList>
            <person name="Dillman A.R."/>
            <person name="Macchietto M."/>
            <person name="Porter C.F."/>
            <person name="Rogers A."/>
            <person name="Williams B."/>
            <person name="Antoshechkin I."/>
            <person name="Lee M.M."/>
            <person name="Goodwin Z."/>
            <person name="Lu X."/>
            <person name="Lewis E.E."/>
            <person name="Goodrich-Blair H."/>
            <person name="Stock S.P."/>
            <person name="Adams B.J."/>
            <person name="Sternberg P.W."/>
            <person name="Mortazavi A."/>
        </authorList>
    </citation>
    <scope>NUCLEOTIDE SEQUENCE [LARGE SCALE GENOMIC DNA]</scope>
    <source>
        <strain evidence="1 2">ALL</strain>
    </source>
</reference>
<evidence type="ECO:0000313" key="2">
    <source>
        <dbReference type="Proteomes" id="UP000298663"/>
    </source>
</evidence>
<reference evidence="1 2" key="2">
    <citation type="journal article" date="2019" name="G3 (Bethesda)">
        <title>Hybrid Assembly of the Genome of the Entomopathogenic Nematode Steinernema carpocapsae Identifies the X-Chromosome.</title>
        <authorList>
            <person name="Serra L."/>
            <person name="Macchietto M."/>
            <person name="Macias-Munoz A."/>
            <person name="McGill C.J."/>
            <person name="Rodriguez I.M."/>
            <person name="Rodriguez B."/>
            <person name="Murad R."/>
            <person name="Mortazavi A."/>
        </authorList>
    </citation>
    <scope>NUCLEOTIDE SEQUENCE [LARGE SCALE GENOMIC DNA]</scope>
    <source>
        <strain evidence="1 2">ALL</strain>
    </source>
</reference>
<gene>
    <name evidence="1" type="ORF">L596_017026</name>
</gene>
<dbReference type="Proteomes" id="UP000298663">
    <property type="component" value="Unassembled WGS sequence"/>
</dbReference>
<name>A0A4U5N0Q3_STECR</name>
<dbReference type="AlphaFoldDB" id="A0A4U5N0Q3"/>
<evidence type="ECO:0000313" key="1">
    <source>
        <dbReference type="EMBL" id="TKR75784.1"/>
    </source>
</evidence>
<keyword evidence="2" id="KW-1185">Reference proteome</keyword>
<dbReference type="EMBL" id="AZBU02000005">
    <property type="protein sequence ID" value="TKR75784.1"/>
    <property type="molecule type" value="Genomic_DNA"/>
</dbReference>